<reference evidence="1" key="2">
    <citation type="journal article" date="2007" name="Science">
        <title>Draft genome sequence of the sexually transmitted pathogen Trichomonas vaginalis.</title>
        <authorList>
            <person name="Carlton J.M."/>
            <person name="Hirt R.P."/>
            <person name="Silva J.C."/>
            <person name="Delcher A.L."/>
            <person name="Schatz M."/>
            <person name="Zhao Q."/>
            <person name="Wortman J.R."/>
            <person name="Bidwell S.L."/>
            <person name="Alsmark U.C.M."/>
            <person name="Besteiro S."/>
            <person name="Sicheritz-Ponten T."/>
            <person name="Noel C.J."/>
            <person name="Dacks J.B."/>
            <person name="Foster P.G."/>
            <person name="Simillion C."/>
            <person name="Van de Peer Y."/>
            <person name="Miranda-Saavedra D."/>
            <person name="Barton G.J."/>
            <person name="Westrop G.D."/>
            <person name="Mueller S."/>
            <person name="Dessi D."/>
            <person name="Fiori P.L."/>
            <person name="Ren Q."/>
            <person name="Paulsen I."/>
            <person name="Zhang H."/>
            <person name="Bastida-Corcuera F.D."/>
            <person name="Simoes-Barbosa A."/>
            <person name="Brown M.T."/>
            <person name="Hayes R.D."/>
            <person name="Mukherjee M."/>
            <person name="Okumura C.Y."/>
            <person name="Schneider R."/>
            <person name="Smith A.J."/>
            <person name="Vanacova S."/>
            <person name="Villalvazo M."/>
            <person name="Haas B.J."/>
            <person name="Pertea M."/>
            <person name="Feldblyum T.V."/>
            <person name="Utterback T.R."/>
            <person name="Shu C.L."/>
            <person name="Osoegawa K."/>
            <person name="de Jong P.J."/>
            <person name="Hrdy I."/>
            <person name="Horvathova L."/>
            <person name="Zubacova Z."/>
            <person name="Dolezal P."/>
            <person name="Malik S.B."/>
            <person name="Logsdon J.M. Jr."/>
            <person name="Henze K."/>
            <person name="Gupta A."/>
            <person name="Wang C.C."/>
            <person name="Dunne R.L."/>
            <person name="Upcroft J.A."/>
            <person name="Upcroft P."/>
            <person name="White O."/>
            <person name="Salzberg S.L."/>
            <person name="Tang P."/>
            <person name="Chiu C.-H."/>
            <person name="Lee Y.-S."/>
            <person name="Embley T.M."/>
            <person name="Coombs G.H."/>
            <person name="Mottram J.C."/>
            <person name="Tachezy J."/>
            <person name="Fraser-Liggett C.M."/>
            <person name="Johnson P.J."/>
        </authorList>
    </citation>
    <scope>NUCLEOTIDE SEQUENCE [LARGE SCALE GENOMIC DNA]</scope>
    <source>
        <strain evidence="1">G3</strain>
    </source>
</reference>
<dbReference type="OrthoDB" id="10440358at2759"/>
<evidence type="ECO:0008006" key="3">
    <source>
        <dbReference type="Google" id="ProtNLM"/>
    </source>
</evidence>
<dbReference type="EMBL" id="DS113199">
    <property type="protein sequence ID" value="EAY20369.1"/>
    <property type="molecule type" value="Genomic_DNA"/>
</dbReference>
<gene>
    <name evidence="1" type="ORF">TVAG_193450</name>
</gene>
<evidence type="ECO:0000313" key="1">
    <source>
        <dbReference type="EMBL" id="EAY20369.1"/>
    </source>
</evidence>
<organism evidence="1 2">
    <name type="scientific">Trichomonas vaginalis (strain ATCC PRA-98 / G3)</name>
    <dbReference type="NCBI Taxonomy" id="412133"/>
    <lineage>
        <taxon>Eukaryota</taxon>
        <taxon>Metamonada</taxon>
        <taxon>Parabasalia</taxon>
        <taxon>Trichomonadida</taxon>
        <taxon>Trichomonadidae</taxon>
        <taxon>Trichomonas</taxon>
    </lineage>
</organism>
<reference evidence="1" key="1">
    <citation type="submission" date="2006-10" db="EMBL/GenBank/DDBJ databases">
        <authorList>
            <person name="Amadeo P."/>
            <person name="Zhao Q."/>
            <person name="Wortman J."/>
            <person name="Fraser-Liggett C."/>
            <person name="Carlton J."/>
        </authorList>
    </citation>
    <scope>NUCLEOTIDE SEQUENCE</scope>
    <source>
        <strain evidence="1">G3</strain>
    </source>
</reference>
<dbReference type="RefSeq" id="XP_001581355.1">
    <property type="nucleotide sequence ID" value="XM_001581305.1"/>
</dbReference>
<proteinExistence type="predicted"/>
<sequence length="431" mass="47241">MFCGGIFAFCPENDDIFVVADGQEMTQHDLLNICRGSMSILINSPIEQGARKVLFVEAASTYLGQYKNYIFGISTYHQQSIPLLAEFHARLLGLLKVQFPNEINLTNHHARSILFHALKALLGNDITHKATPTTKLLNIPETVALNTAVSFKLSPKMDGDFFINDQADAQSMDVSSTLDSMASGLYNQNPSISEESETGTVDLAIEEEITFDVANNEIKNSDVEVRISAVVQCKSDLGGLFLKVPPQPPTVNVRPNPQFMQEQNEFYVCATPAKALAESQLVLFIKGENPTPIPPPFHVNTLIQENEEYAKVTVTISSEIEVNSIVIGIEGQGLNADTVSSPNSELSNANGTMFILRPNESIPAGGGQIEASFFGRLDSKFTRPQTVSIQCNLPNYLLGDYKPEMKPGSNFITGVVQKKTFVQKSTWAISE</sequence>
<dbReference type="VEuPathDB" id="TrichDB:TVAG_193450"/>
<evidence type="ECO:0000313" key="2">
    <source>
        <dbReference type="Proteomes" id="UP000001542"/>
    </source>
</evidence>
<name>A2DH59_TRIV3</name>
<dbReference type="VEuPathDB" id="TrichDB:TVAGG3_0340970"/>
<accession>A2DH59</accession>
<dbReference type="AlphaFoldDB" id="A2DH59"/>
<protein>
    <recommendedName>
        <fullName evidence="3">MHD domain-containing protein</fullName>
    </recommendedName>
</protein>
<dbReference type="KEGG" id="tva:5465906"/>
<dbReference type="Proteomes" id="UP000001542">
    <property type="component" value="Unassembled WGS sequence"/>
</dbReference>
<dbReference type="InParanoid" id="A2DH59"/>
<keyword evidence="2" id="KW-1185">Reference proteome</keyword>